<dbReference type="Gene3D" id="3.40.50.1700">
    <property type="entry name" value="Glycoside hydrolase family 3 C-terminal domain"/>
    <property type="match status" value="1"/>
</dbReference>
<evidence type="ECO:0000313" key="11">
    <source>
        <dbReference type="EMBL" id="KAK7462899.1"/>
    </source>
</evidence>
<comment type="catalytic activity">
    <reaction evidence="1">
        <text>Hydrolysis of terminal, non-reducing beta-D-glucosyl residues with release of beta-D-glucose.</text>
        <dbReference type="EC" id="3.2.1.21"/>
    </reaction>
</comment>
<evidence type="ECO:0000256" key="2">
    <source>
        <dbReference type="ARBA" id="ARBA00004613"/>
    </source>
</evidence>
<evidence type="ECO:0000256" key="6">
    <source>
        <dbReference type="ARBA" id="ARBA00022729"/>
    </source>
</evidence>
<evidence type="ECO:0000256" key="4">
    <source>
        <dbReference type="ARBA" id="ARBA00012744"/>
    </source>
</evidence>
<proteinExistence type="inferred from homology"/>
<comment type="function">
    <text evidence="9">Beta-glucosidases are one of a number of cellulolytic enzymes involved in the degradation of cellulosic biomass. Catalyzes the last step releasing glucose from the inhibitory cellobiose.</text>
</comment>
<dbReference type="SUPFAM" id="SSF52279">
    <property type="entry name" value="Beta-D-glucan exohydrolase, C-terminal domain"/>
    <property type="match status" value="1"/>
</dbReference>
<evidence type="ECO:0000256" key="7">
    <source>
        <dbReference type="ARBA" id="ARBA00022801"/>
    </source>
</evidence>
<accession>A0ABR1JR74</accession>
<sequence>MRPRCLNMFSTRYRCSTTHLIGAEGTTLLKNTGGLPLQNPQRIAILGKQQWYAKLPTLRNCLRRRVYQNGTLSYGEGSGYACAPYVVTLDALKERAIQSGAEISAVTVIDNFESAIQSLVPTSDVTIVFVSGWATEFQDVLTSLWATMPMH</sequence>
<evidence type="ECO:0000256" key="1">
    <source>
        <dbReference type="ARBA" id="ARBA00000448"/>
    </source>
</evidence>
<organism evidence="11 12">
    <name type="scientific">Marasmiellus scandens</name>
    <dbReference type="NCBI Taxonomy" id="2682957"/>
    <lineage>
        <taxon>Eukaryota</taxon>
        <taxon>Fungi</taxon>
        <taxon>Dikarya</taxon>
        <taxon>Basidiomycota</taxon>
        <taxon>Agaricomycotina</taxon>
        <taxon>Agaricomycetes</taxon>
        <taxon>Agaricomycetidae</taxon>
        <taxon>Agaricales</taxon>
        <taxon>Marasmiineae</taxon>
        <taxon>Omphalotaceae</taxon>
        <taxon>Marasmiellus</taxon>
    </lineage>
</organism>
<keyword evidence="8" id="KW-0326">Glycosidase</keyword>
<dbReference type="EMBL" id="JBANRG010000010">
    <property type="protein sequence ID" value="KAK7462899.1"/>
    <property type="molecule type" value="Genomic_DNA"/>
</dbReference>
<evidence type="ECO:0000256" key="3">
    <source>
        <dbReference type="ARBA" id="ARBA00005336"/>
    </source>
</evidence>
<keyword evidence="12" id="KW-1185">Reference proteome</keyword>
<gene>
    <name evidence="11" type="ORF">VKT23_007478</name>
</gene>
<evidence type="ECO:0000256" key="9">
    <source>
        <dbReference type="ARBA" id="ARBA00024983"/>
    </source>
</evidence>
<comment type="subcellular location">
    <subcellularLocation>
        <location evidence="2">Secreted</location>
    </subcellularLocation>
</comment>
<dbReference type="PANTHER" id="PTHR42715:SF12">
    <property type="entry name" value="BETA-GLUCOSIDASE G-RELATED"/>
    <property type="match status" value="1"/>
</dbReference>
<dbReference type="InterPro" id="IPR036881">
    <property type="entry name" value="Glyco_hydro_3_C_sf"/>
</dbReference>
<comment type="similarity">
    <text evidence="3">Belongs to the glycosyl hydrolase 3 family.</text>
</comment>
<keyword evidence="7" id="KW-0378">Hydrolase</keyword>
<dbReference type="Pfam" id="PF01915">
    <property type="entry name" value="Glyco_hydro_3_C"/>
    <property type="match status" value="1"/>
</dbReference>
<dbReference type="InterPro" id="IPR002772">
    <property type="entry name" value="Glyco_hydro_3_C"/>
</dbReference>
<dbReference type="Proteomes" id="UP001498398">
    <property type="component" value="Unassembled WGS sequence"/>
</dbReference>
<keyword evidence="5" id="KW-0964">Secreted</keyword>
<evidence type="ECO:0000256" key="5">
    <source>
        <dbReference type="ARBA" id="ARBA00022525"/>
    </source>
</evidence>
<keyword evidence="6" id="KW-0732">Signal</keyword>
<comment type="caution">
    <text evidence="11">The sequence shown here is derived from an EMBL/GenBank/DDBJ whole genome shotgun (WGS) entry which is preliminary data.</text>
</comment>
<protein>
    <recommendedName>
        <fullName evidence="4">beta-glucosidase</fullName>
        <ecNumber evidence="4">3.2.1.21</ecNumber>
    </recommendedName>
</protein>
<evidence type="ECO:0000256" key="8">
    <source>
        <dbReference type="ARBA" id="ARBA00023295"/>
    </source>
</evidence>
<feature type="domain" description="Glycoside hydrolase family 3 C-terminal" evidence="10">
    <location>
        <begin position="26"/>
        <end position="140"/>
    </location>
</feature>
<dbReference type="InterPro" id="IPR050288">
    <property type="entry name" value="Cellulose_deg_GH3"/>
</dbReference>
<reference evidence="11 12" key="1">
    <citation type="submission" date="2024-01" db="EMBL/GenBank/DDBJ databases">
        <title>A draft genome for the cacao thread blight pathogen Marasmiellus scandens.</title>
        <authorList>
            <person name="Baruah I.K."/>
            <person name="Leung J."/>
            <person name="Bukari Y."/>
            <person name="Amoako-Attah I."/>
            <person name="Meinhardt L.W."/>
            <person name="Bailey B.A."/>
            <person name="Cohen S.P."/>
        </authorList>
    </citation>
    <scope>NUCLEOTIDE SEQUENCE [LARGE SCALE GENOMIC DNA]</scope>
    <source>
        <strain evidence="11 12">GH-19</strain>
    </source>
</reference>
<dbReference type="PANTHER" id="PTHR42715">
    <property type="entry name" value="BETA-GLUCOSIDASE"/>
    <property type="match status" value="1"/>
</dbReference>
<dbReference type="EC" id="3.2.1.21" evidence="4"/>
<evidence type="ECO:0000313" key="12">
    <source>
        <dbReference type="Proteomes" id="UP001498398"/>
    </source>
</evidence>
<evidence type="ECO:0000259" key="10">
    <source>
        <dbReference type="Pfam" id="PF01915"/>
    </source>
</evidence>
<name>A0ABR1JR74_9AGAR</name>